<keyword evidence="2" id="KW-0812">Transmembrane</keyword>
<proteinExistence type="predicted"/>
<organism evidence="3 4">
    <name type="scientific">Dendrothele bispora (strain CBS 962.96)</name>
    <dbReference type="NCBI Taxonomy" id="1314807"/>
    <lineage>
        <taxon>Eukaryota</taxon>
        <taxon>Fungi</taxon>
        <taxon>Dikarya</taxon>
        <taxon>Basidiomycota</taxon>
        <taxon>Agaricomycotina</taxon>
        <taxon>Agaricomycetes</taxon>
        <taxon>Agaricomycetidae</taxon>
        <taxon>Agaricales</taxon>
        <taxon>Agaricales incertae sedis</taxon>
        <taxon>Dendrothele</taxon>
    </lineage>
</organism>
<sequence>MSPPSEKSFIAISPLPSLLTTFLGSRYKYDMLAFAGVTGGVVFSLAISVIIHPSLFTQIVLTSVIAPILTHLVCLPLESAISPYTSLGKCLVEVLVSEAEFGVGRKQKNVGLDAGFRLFLLVGIANSDTYLANHTSNLPNRAGMFKSSDSFRDRWFPSKSARNSTNDEAMIFPEDPKHPVNPPKSSPLKQLPPHLLSHSYPVNTRLEIHSGSLETLLIRERNWEWERFRP</sequence>
<dbReference type="AlphaFoldDB" id="A0A4S8LHP0"/>
<feature type="transmembrane region" description="Helical" evidence="2">
    <location>
        <begin position="57"/>
        <end position="77"/>
    </location>
</feature>
<dbReference type="Proteomes" id="UP000297245">
    <property type="component" value="Unassembled WGS sequence"/>
</dbReference>
<keyword evidence="2" id="KW-1133">Transmembrane helix</keyword>
<accession>A0A4S8LHP0</accession>
<protein>
    <submittedName>
        <fullName evidence="3">Uncharacterized protein</fullName>
    </submittedName>
</protein>
<evidence type="ECO:0000256" key="1">
    <source>
        <dbReference type="SAM" id="MobiDB-lite"/>
    </source>
</evidence>
<feature type="region of interest" description="Disordered" evidence="1">
    <location>
        <begin position="158"/>
        <end position="189"/>
    </location>
</feature>
<gene>
    <name evidence="3" type="ORF">K435DRAFT_866196</name>
</gene>
<feature type="transmembrane region" description="Helical" evidence="2">
    <location>
        <begin position="31"/>
        <end position="51"/>
    </location>
</feature>
<evidence type="ECO:0000313" key="4">
    <source>
        <dbReference type="Proteomes" id="UP000297245"/>
    </source>
</evidence>
<keyword evidence="4" id="KW-1185">Reference proteome</keyword>
<reference evidence="3 4" key="1">
    <citation type="journal article" date="2019" name="Nat. Ecol. Evol.">
        <title>Megaphylogeny resolves global patterns of mushroom evolution.</title>
        <authorList>
            <person name="Varga T."/>
            <person name="Krizsan K."/>
            <person name="Foldi C."/>
            <person name="Dima B."/>
            <person name="Sanchez-Garcia M."/>
            <person name="Sanchez-Ramirez S."/>
            <person name="Szollosi G.J."/>
            <person name="Szarkandi J.G."/>
            <person name="Papp V."/>
            <person name="Albert L."/>
            <person name="Andreopoulos W."/>
            <person name="Angelini C."/>
            <person name="Antonin V."/>
            <person name="Barry K.W."/>
            <person name="Bougher N.L."/>
            <person name="Buchanan P."/>
            <person name="Buyck B."/>
            <person name="Bense V."/>
            <person name="Catcheside P."/>
            <person name="Chovatia M."/>
            <person name="Cooper J."/>
            <person name="Damon W."/>
            <person name="Desjardin D."/>
            <person name="Finy P."/>
            <person name="Geml J."/>
            <person name="Haridas S."/>
            <person name="Hughes K."/>
            <person name="Justo A."/>
            <person name="Karasinski D."/>
            <person name="Kautmanova I."/>
            <person name="Kiss B."/>
            <person name="Kocsube S."/>
            <person name="Kotiranta H."/>
            <person name="LaButti K.M."/>
            <person name="Lechner B.E."/>
            <person name="Liimatainen K."/>
            <person name="Lipzen A."/>
            <person name="Lukacs Z."/>
            <person name="Mihaltcheva S."/>
            <person name="Morgado L.N."/>
            <person name="Niskanen T."/>
            <person name="Noordeloos M.E."/>
            <person name="Ohm R.A."/>
            <person name="Ortiz-Santana B."/>
            <person name="Ovrebo C."/>
            <person name="Racz N."/>
            <person name="Riley R."/>
            <person name="Savchenko A."/>
            <person name="Shiryaev A."/>
            <person name="Soop K."/>
            <person name="Spirin V."/>
            <person name="Szebenyi C."/>
            <person name="Tomsovsky M."/>
            <person name="Tulloss R.E."/>
            <person name="Uehling J."/>
            <person name="Grigoriev I.V."/>
            <person name="Vagvolgyi C."/>
            <person name="Papp T."/>
            <person name="Martin F.M."/>
            <person name="Miettinen O."/>
            <person name="Hibbett D.S."/>
            <person name="Nagy L.G."/>
        </authorList>
    </citation>
    <scope>NUCLEOTIDE SEQUENCE [LARGE SCALE GENOMIC DNA]</scope>
    <source>
        <strain evidence="3 4">CBS 962.96</strain>
    </source>
</reference>
<dbReference type="OrthoDB" id="3364886at2759"/>
<keyword evidence="2" id="KW-0472">Membrane</keyword>
<evidence type="ECO:0000256" key="2">
    <source>
        <dbReference type="SAM" id="Phobius"/>
    </source>
</evidence>
<evidence type="ECO:0000313" key="3">
    <source>
        <dbReference type="EMBL" id="THU88524.1"/>
    </source>
</evidence>
<dbReference type="EMBL" id="ML179406">
    <property type="protein sequence ID" value="THU88524.1"/>
    <property type="molecule type" value="Genomic_DNA"/>
</dbReference>
<name>A0A4S8LHP0_DENBC</name>